<dbReference type="PANTHER" id="PTHR32248">
    <property type="entry name" value="RNA POLYMERASE SIGMA-54 FACTOR"/>
    <property type="match status" value="1"/>
</dbReference>
<feature type="domain" description="RNA polymerase sigma factor 54 core-binding" evidence="11">
    <location>
        <begin position="122"/>
        <end position="310"/>
    </location>
</feature>
<comment type="caution">
    <text evidence="12">The sequence shown here is derived from an EMBL/GenBank/DDBJ whole genome shotgun (WGS) entry which is preliminary data.</text>
</comment>
<dbReference type="AlphaFoldDB" id="A0A0P7C463"/>
<evidence type="ECO:0000256" key="5">
    <source>
        <dbReference type="ARBA" id="ARBA00023015"/>
    </source>
</evidence>
<protein>
    <submittedName>
        <fullName evidence="12">RNA polymerase sigma54 factor</fullName>
    </submittedName>
</protein>
<evidence type="ECO:0000259" key="11">
    <source>
        <dbReference type="Pfam" id="PF04963"/>
    </source>
</evidence>
<keyword evidence="4" id="KW-0548">Nucleotidyltransferase</keyword>
<keyword evidence="7" id="KW-0238">DNA-binding</keyword>
<dbReference type="Pfam" id="PF04963">
    <property type="entry name" value="Sigma54_CBD"/>
    <property type="match status" value="1"/>
</dbReference>
<dbReference type="PROSITE" id="PS00718">
    <property type="entry name" value="SIGMA54_2"/>
    <property type="match status" value="1"/>
</dbReference>
<dbReference type="InterPro" id="IPR007046">
    <property type="entry name" value="RNA_pol_sigma_54_core-bd"/>
</dbReference>
<evidence type="ECO:0000313" key="13">
    <source>
        <dbReference type="Proteomes" id="UP000050454"/>
    </source>
</evidence>
<dbReference type="Proteomes" id="UP000050454">
    <property type="component" value="Unassembled WGS sequence"/>
</dbReference>
<dbReference type="NCBIfam" id="TIGR02395">
    <property type="entry name" value="rpoN_sigma"/>
    <property type="match status" value="1"/>
</dbReference>
<sequence>MQKLTFSQSLQQRLSPQQIQFIKLLQIPTAELDQRIEEELEINPALEEGKEMQEKNKEDDYSDDSYDDKDDYGDDFSDYESLDSSERFDVKEYMNQDDYSGYKMYSDGWDEDREVMPVVSISSLMESLEQQLGFLKLNEKQESIGKQLIGSIDDDGYIRRPVRSICNDLAFSQNLYVSEEEVEDVLHKVQKFEPAGIGARDLKECLSLQLERMKCHTQECLYAIDIIENYFEEFTKKHFEVIRKKLGTDQETLKDAIDLITRLNPKPGGISGNEGTAKYLMPDFIVTSENNKLEIILNSKNAPELRVSRSFSEMLDTYDKSDKKNKEVKETVTFVKQKLNAAKWFIDAIKQRQQTLLKTMEAIVKYQEEFFQDGDESKLKPMILKDIAEKIDMDISTVSRVANSKAVQTDFGIYPLKYFFSEGISTESGEDASSREVKNILKELIDSEPKHAPLSDDKLEKQLKKRGYKIARRTVAKYREQLNIPVARLRKQL</sequence>
<dbReference type="GO" id="GO:0006352">
    <property type="term" value="P:DNA-templated transcription initiation"/>
    <property type="evidence" value="ECO:0007669"/>
    <property type="project" value="InterPro"/>
</dbReference>
<evidence type="ECO:0000256" key="7">
    <source>
        <dbReference type="ARBA" id="ARBA00023125"/>
    </source>
</evidence>
<dbReference type="InterPro" id="IPR038709">
    <property type="entry name" value="RpoN_core-bd_sf"/>
</dbReference>
<comment type="similarity">
    <text evidence="1">Belongs to the sigma-54 factor family.</text>
</comment>
<dbReference type="GO" id="GO:0016779">
    <property type="term" value="F:nucleotidyltransferase activity"/>
    <property type="evidence" value="ECO:0007669"/>
    <property type="project" value="UniProtKB-KW"/>
</dbReference>
<keyword evidence="3" id="KW-0808">Transferase</keyword>
<dbReference type="PANTHER" id="PTHR32248:SF4">
    <property type="entry name" value="RNA POLYMERASE SIGMA-54 FACTOR"/>
    <property type="match status" value="1"/>
</dbReference>
<keyword evidence="8" id="KW-0804">Transcription</keyword>
<dbReference type="PROSITE" id="PS50044">
    <property type="entry name" value="SIGMA54_3"/>
    <property type="match status" value="1"/>
</dbReference>
<feature type="domain" description="RNA polymerase sigma factor 54 DNA-binding" evidence="10">
    <location>
        <begin position="333"/>
        <end position="492"/>
    </location>
</feature>
<feature type="region of interest" description="Disordered" evidence="9">
    <location>
        <begin position="38"/>
        <end position="80"/>
    </location>
</feature>
<dbReference type="Pfam" id="PF00309">
    <property type="entry name" value="Sigma54_AID"/>
    <property type="match status" value="1"/>
</dbReference>
<evidence type="ECO:0000256" key="8">
    <source>
        <dbReference type="ARBA" id="ARBA00023163"/>
    </source>
</evidence>
<dbReference type="PIRSF" id="PIRSF000774">
    <property type="entry name" value="RpoN"/>
    <property type="match status" value="1"/>
</dbReference>
<dbReference type="Pfam" id="PF04552">
    <property type="entry name" value="Sigma54_DBD"/>
    <property type="match status" value="1"/>
</dbReference>
<organism evidence="12 13">
    <name type="scientific">Jiulongibacter sediminis</name>
    <dbReference type="NCBI Taxonomy" id="1605367"/>
    <lineage>
        <taxon>Bacteria</taxon>
        <taxon>Pseudomonadati</taxon>
        <taxon>Bacteroidota</taxon>
        <taxon>Cytophagia</taxon>
        <taxon>Cytophagales</taxon>
        <taxon>Leadbetterellaceae</taxon>
        <taxon>Jiulongibacter</taxon>
    </lineage>
</organism>
<dbReference type="GO" id="GO:0001216">
    <property type="term" value="F:DNA-binding transcription activator activity"/>
    <property type="evidence" value="ECO:0007669"/>
    <property type="project" value="InterPro"/>
</dbReference>
<keyword evidence="13" id="KW-1185">Reference proteome</keyword>
<keyword evidence="5" id="KW-0805">Transcription regulation</keyword>
<evidence type="ECO:0000256" key="6">
    <source>
        <dbReference type="ARBA" id="ARBA00023082"/>
    </source>
</evidence>
<dbReference type="Gene3D" id="1.10.10.60">
    <property type="entry name" value="Homeodomain-like"/>
    <property type="match status" value="1"/>
</dbReference>
<dbReference type="EMBL" id="LGTQ01000005">
    <property type="protein sequence ID" value="KPM49118.1"/>
    <property type="molecule type" value="Genomic_DNA"/>
</dbReference>
<dbReference type="InterPro" id="IPR007634">
    <property type="entry name" value="RNA_pol_sigma_54_DNA-bd"/>
</dbReference>
<dbReference type="PRINTS" id="PR00045">
    <property type="entry name" value="SIGMA54FCT"/>
</dbReference>
<dbReference type="InterPro" id="IPR000394">
    <property type="entry name" value="RNA_pol_sigma_54"/>
</dbReference>
<evidence type="ECO:0000256" key="4">
    <source>
        <dbReference type="ARBA" id="ARBA00022695"/>
    </source>
</evidence>
<name>A0A0P7C463_9BACT</name>
<evidence type="ECO:0000256" key="2">
    <source>
        <dbReference type="ARBA" id="ARBA00022478"/>
    </source>
</evidence>
<evidence type="ECO:0000259" key="10">
    <source>
        <dbReference type="Pfam" id="PF04552"/>
    </source>
</evidence>
<evidence type="ECO:0000256" key="3">
    <source>
        <dbReference type="ARBA" id="ARBA00022679"/>
    </source>
</evidence>
<dbReference type="GO" id="GO:0016987">
    <property type="term" value="F:sigma factor activity"/>
    <property type="evidence" value="ECO:0007669"/>
    <property type="project" value="UniProtKB-KW"/>
</dbReference>
<evidence type="ECO:0000313" key="12">
    <source>
        <dbReference type="EMBL" id="KPM49118.1"/>
    </source>
</evidence>
<dbReference type="STRING" id="1605367.AFM12_00235"/>
<dbReference type="GO" id="GO:0000428">
    <property type="term" value="C:DNA-directed RNA polymerase complex"/>
    <property type="evidence" value="ECO:0007669"/>
    <property type="project" value="UniProtKB-KW"/>
</dbReference>
<gene>
    <name evidence="12" type="ORF">AFM12_00235</name>
</gene>
<proteinExistence type="inferred from homology"/>
<feature type="compositionally biased region" description="Acidic residues" evidence="9">
    <location>
        <begin position="60"/>
        <end position="80"/>
    </location>
</feature>
<keyword evidence="6" id="KW-0731">Sigma factor</keyword>
<keyword evidence="2" id="KW-0240">DNA-directed RNA polymerase</keyword>
<reference evidence="12 13" key="1">
    <citation type="submission" date="2015-07" db="EMBL/GenBank/DDBJ databases">
        <title>The draft genome sequence of Leadbetterella sp. JN14-9.</title>
        <authorList>
            <person name="Liu Y."/>
            <person name="Du J."/>
            <person name="Shao Z."/>
        </authorList>
    </citation>
    <scope>NUCLEOTIDE SEQUENCE [LARGE SCALE GENOMIC DNA]</scope>
    <source>
        <strain evidence="12 13">JN14-9</strain>
    </source>
</reference>
<evidence type="ECO:0000256" key="1">
    <source>
        <dbReference type="ARBA" id="ARBA00008798"/>
    </source>
</evidence>
<accession>A0A0P7C463</accession>
<dbReference type="GO" id="GO:0003677">
    <property type="term" value="F:DNA binding"/>
    <property type="evidence" value="ECO:0007669"/>
    <property type="project" value="UniProtKB-KW"/>
</dbReference>
<feature type="compositionally biased region" description="Basic and acidic residues" evidence="9">
    <location>
        <begin position="47"/>
        <end position="59"/>
    </location>
</feature>
<evidence type="ECO:0000256" key="9">
    <source>
        <dbReference type="SAM" id="MobiDB-lite"/>
    </source>
</evidence>
<dbReference type="PATRIC" id="fig|1605367.3.peg.1368"/>
<dbReference type="OrthoDB" id="9814402at2"/>
<dbReference type="Gene3D" id="1.10.10.1330">
    <property type="entry name" value="RNA polymerase sigma-54 factor, core-binding domain"/>
    <property type="match status" value="1"/>
</dbReference>
<dbReference type="RefSeq" id="WP_055143003.1">
    <property type="nucleotide sequence ID" value="NZ_JXSZ01000005.1"/>
</dbReference>